<evidence type="ECO:0000313" key="5">
    <source>
        <dbReference type="Proteomes" id="UP000801492"/>
    </source>
</evidence>
<accession>A0A8K0D451</accession>
<comment type="similarity">
    <text evidence="1">Belongs to the UPF0415 family.</text>
</comment>
<evidence type="ECO:0000256" key="1">
    <source>
        <dbReference type="ARBA" id="ARBA00006588"/>
    </source>
</evidence>
<evidence type="ECO:0000313" key="4">
    <source>
        <dbReference type="EMBL" id="KAF2896208.1"/>
    </source>
</evidence>
<evidence type="ECO:0008006" key="6">
    <source>
        <dbReference type="Google" id="ProtNLM"/>
    </source>
</evidence>
<evidence type="ECO:0000259" key="3">
    <source>
        <dbReference type="Pfam" id="PF18474"/>
    </source>
</evidence>
<sequence>MDNEDDVDLIQGAFGKIEYGENLIKSLSGFADIEGSQKLNKKIRQEINFLKKICRSKNIKKEHLQCSNLTHFSALVKTLDDIKGCISVNKVFKLEDRKIVVDIICEDGLSWVKVVARNPKSLAQISMGDTNYGVRSILDQAEEYICCAQLYPCLFQTPKIIFVFANGISYGLAGKLESLGIVVEGNRIEDIDLEIDNETTYESRLTTKNTSSINKVNIDVSTMLAYVSSVTNGSCSKYKFTTPVLTQQAEWESERPVKPILDAFFKDKKLYCCETARNSFIEIINTVGGPNEKKRAEEFLARIVILPDNATALDTVETNANNEVFDNVQFTSNKTLSVGGKIRERSLIIFTFGDRIQAVTATSNVGFVQAAKQQGINFVVFVHESRALTEQKEAKAERLE</sequence>
<gene>
    <name evidence="4" type="ORF">ILUMI_09967</name>
</gene>
<dbReference type="InterPro" id="IPR010733">
    <property type="entry name" value="DUF1308"/>
</dbReference>
<feature type="domain" description="DUF5614" evidence="3">
    <location>
        <begin position="28"/>
        <end position="198"/>
    </location>
</feature>
<dbReference type="PANTHER" id="PTHR13379:SF0">
    <property type="entry name" value="UPF0415 PROTEIN C7ORF25"/>
    <property type="match status" value="1"/>
</dbReference>
<dbReference type="PANTHER" id="PTHR13379">
    <property type="entry name" value="UNCHARACTERIZED DUF1308"/>
    <property type="match status" value="1"/>
</dbReference>
<reference evidence="4" key="1">
    <citation type="submission" date="2019-08" db="EMBL/GenBank/DDBJ databases">
        <title>The genome of the North American firefly Photinus pyralis.</title>
        <authorList>
            <consortium name="Photinus pyralis genome working group"/>
            <person name="Fallon T.R."/>
            <person name="Sander Lower S.E."/>
            <person name="Weng J.-K."/>
        </authorList>
    </citation>
    <scope>NUCLEOTIDE SEQUENCE</scope>
    <source>
        <strain evidence="4">TRF0915ILg1</strain>
        <tissue evidence="4">Whole body</tissue>
    </source>
</reference>
<dbReference type="Pfam" id="PF18474">
    <property type="entry name" value="DUF5614"/>
    <property type="match status" value="1"/>
</dbReference>
<name>A0A8K0D451_IGNLU</name>
<organism evidence="4 5">
    <name type="scientific">Ignelater luminosus</name>
    <name type="common">Cucubano</name>
    <name type="synonym">Pyrophorus luminosus</name>
    <dbReference type="NCBI Taxonomy" id="2038154"/>
    <lineage>
        <taxon>Eukaryota</taxon>
        <taxon>Metazoa</taxon>
        <taxon>Ecdysozoa</taxon>
        <taxon>Arthropoda</taxon>
        <taxon>Hexapoda</taxon>
        <taxon>Insecta</taxon>
        <taxon>Pterygota</taxon>
        <taxon>Neoptera</taxon>
        <taxon>Endopterygota</taxon>
        <taxon>Coleoptera</taxon>
        <taxon>Polyphaga</taxon>
        <taxon>Elateriformia</taxon>
        <taxon>Elateroidea</taxon>
        <taxon>Elateridae</taxon>
        <taxon>Agrypninae</taxon>
        <taxon>Pyrophorini</taxon>
        <taxon>Ignelater</taxon>
    </lineage>
</organism>
<protein>
    <recommendedName>
        <fullName evidence="6">DUF1308 domain-containing protein</fullName>
    </recommendedName>
</protein>
<dbReference type="Proteomes" id="UP000801492">
    <property type="component" value="Unassembled WGS sequence"/>
</dbReference>
<keyword evidence="5" id="KW-1185">Reference proteome</keyword>
<dbReference type="AlphaFoldDB" id="A0A8K0D451"/>
<comment type="caution">
    <text evidence="4">The sequence shown here is derived from an EMBL/GenBank/DDBJ whole genome shotgun (WGS) entry which is preliminary data.</text>
</comment>
<dbReference type="Pfam" id="PF07000">
    <property type="entry name" value="DUF1308"/>
    <property type="match status" value="1"/>
</dbReference>
<feature type="domain" description="DUF1308" evidence="2">
    <location>
        <begin position="216"/>
        <end position="397"/>
    </location>
</feature>
<dbReference type="EMBL" id="VTPC01005286">
    <property type="protein sequence ID" value="KAF2896208.1"/>
    <property type="molecule type" value="Genomic_DNA"/>
</dbReference>
<dbReference type="InterPro" id="IPR041076">
    <property type="entry name" value="DUF5614"/>
</dbReference>
<evidence type="ECO:0000259" key="2">
    <source>
        <dbReference type="Pfam" id="PF07000"/>
    </source>
</evidence>
<proteinExistence type="inferred from homology"/>
<dbReference type="OrthoDB" id="441890at2759"/>